<protein>
    <recommendedName>
        <fullName evidence="2">CARD domain-containing protein</fullName>
    </recommendedName>
</protein>
<dbReference type="EMBL" id="LSMT01000184">
    <property type="protein sequence ID" value="PFX24163.1"/>
    <property type="molecule type" value="Genomic_DNA"/>
</dbReference>
<feature type="domain" description="CARD" evidence="2">
    <location>
        <begin position="17"/>
        <end position="112"/>
    </location>
</feature>
<dbReference type="InterPro" id="IPR011029">
    <property type="entry name" value="DEATH-like_dom_sf"/>
</dbReference>
<evidence type="ECO:0000313" key="4">
    <source>
        <dbReference type="Proteomes" id="UP000225706"/>
    </source>
</evidence>
<evidence type="ECO:0000313" key="3">
    <source>
        <dbReference type="EMBL" id="PFX24163.1"/>
    </source>
</evidence>
<dbReference type="GO" id="GO:0042981">
    <property type="term" value="P:regulation of apoptotic process"/>
    <property type="evidence" value="ECO:0007669"/>
    <property type="project" value="InterPro"/>
</dbReference>
<gene>
    <name evidence="3" type="ORF">AWC38_SpisGene11239</name>
</gene>
<dbReference type="Gene3D" id="2.60.220.30">
    <property type="match status" value="1"/>
</dbReference>
<dbReference type="CDD" id="cd01671">
    <property type="entry name" value="CARD"/>
    <property type="match status" value="1"/>
</dbReference>
<reference evidence="4" key="1">
    <citation type="journal article" date="2017" name="bioRxiv">
        <title>Comparative analysis of the genomes of Stylophora pistillata and Acropora digitifera provides evidence for extensive differences between species of corals.</title>
        <authorList>
            <person name="Voolstra C.R."/>
            <person name="Li Y."/>
            <person name="Liew Y.J."/>
            <person name="Baumgarten S."/>
            <person name="Zoccola D."/>
            <person name="Flot J.-F."/>
            <person name="Tambutte S."/>
            <person name="Allemand D."/>
            <person name="Aranda M."/>
        </authorList>
    </citation>
    <scope>NUCLEOTIDE SEQUENCE [LARGE SCALE GENOMIC DNA]</scope>
</reference>
<feature type="region of interest" description="Disordered" evidence="1">
    <location>
        <begin position="1"/>
        <end position="23"/>
    </location>
</feature>
<accession>A0A2B4S544</accession>
<comment type="caution">
    <text evidence="3">The sequence shown here is derived from an EMBL/GenBank/DDBJ whole genome shotgun (WGS) entry which is preliminary data.</text>
</comment>
<dbReference type="SUPFAM" id="SSF47986">
    <property type="entry name" value="DEATH domain"/>
    <property type="match status" value="1"/>
</dbReference>
<dbReference type="AlphaFoldDB" id="A0A2B4S544"/>
<keyword evidence="4" id="KW-1185">Reference proteome</keyword>
<name>A0A2B4S544_STYPI</name>
<dbReference type="Pfam" id="PF00619">
    <property type="entry name" value="CARD"/>
    <property type="match status" value="1"/>
</dbReference>
<evidence type="ECO:0000259" key="2">
    <source>
        <dbReference type="PROSITE" id="PS50209"/>
    </source>
</evidence>
<dbReference type="PROSITE" id="PS50209">
    <property type="entry name" value="CARD"/>
    <property type="match status" value="1"/>
</dbReference>
<proteinExistence type="predicted"/>
<dbReference type="Proteomes" id="UP000225706">
    <property type="component" value="Unassembled WGS sequence"/>
</dbReference>
<dbReference type="InterPro" id="IPR001315">
    <property type="entry name" value="CARD"/>
</dbReference>
<sequence length="289" mass="33722">MVKADESRMANADDGTMGKTKRENLRKVREQLQDMDPGQVLLKMSSICNEENVHLVFNEQDEEEILRDTDQFKRCEKFLKVLLRRGDRAYDIFRQALEEIHPHLRNILPEGEDLDERLLFSRIIRANEQFSWAIRDPGVWIIFSSIHVSGPKRVKCLKWPDCDIKDRLEEQECLVSRAIELRCDDSGENFNDLTATIALFHNVSTLRSGQEIIIKELVNYKEKGKKPVWKDLETTCSSRQSGTRVIFQKEYANLSASEEISSFMESVKRKQDENDQEIFRDDSFIQNSS</sequence>
<dbReference type="Gene3D" id="1.10.533.10">
    <property type="entry name" value="Death Domain, Fas"/>
    <property type="match status" value="1"/>
</dbReference>
<evidence type="ECO:0000256" key="1">
    <source>
        <dbReference type="SAM" id="MobiDB-lite"/>
    </source>
</evidence>
<organism evidence="3 4">
    <name type="scientific">Stylophora pistillata</name>
    <name type="common">Smooth cauliflower coral</name>
    <dbReference type="NCBI Taxonomy" id="50429"/>
    <lineage>
        <taxon>Eukaryota</taxon>
        <taxon>Metazoa</taxon>
        <taxon>Cnidaria</taxon>
        <taxon>Anthozoa</taxon>
        <taxon>Hexacorallia</taxon>
        <taxon>Scleractinia</taxon>
        <taxon>Astrocoeniina</taxon>
        <taxon>Pocilloporidae</taxon>
        <taxon>Stylophora</taxon>
    </lineage>
</organism>